<protein>
    <submittedName>
        <fullName evidence="2">Uncharacterized protein</fullName>
    </submittedName>
</protein>
<feature type="region of interest" description="Disordered" evidence="1">
    <location>
        <begin position="1"/>
        <end position="136"/>
    </location>
</feature>
<evidence type="ECO:0000256" key="1">
    <source>
        <dbReference type="SAM" id="MobiDB-lite"/>
    </source>
</evidence>
<sequence>MSAAKADVQPAATDGSGFESFGATVPPLDSAAPDDGVLPPDGGVLPTTGTSQIGDSSGEARVLPSEEWGAGLVGHSQLPEHTDASQPTQELLGDNSVHDGAYDTHDEVGMGHSPAVDSSSEGNSLQNRHPMMTRSKMGIRKPKIYFAEIAVDTTVPTSVHEAFKSPE</sequence>
<dbReference type="EMBL" id="JBBPBN010000007">
    <property type="protein sequence ID" value="KAK9034246.1"/>
    <property type="molecule type" value="Genomic_DNA"/>
</dbReference>
<organism evidence="2 3">
    <name type="scientific">Hibiscus sabdariffa</name>
    <name type="common">roselle</name>
    <dbReference type="NCBI Taxonomy" id="183260"/>
    <lineage>
        <taxon>Eukaryota</taxon>
        <taxon>Viridiplantae</taxon>
        <taxon>Streptophyta</taxon>
        <taxon>Embryophyta</taxon>
        <taxon>Tracheophyta</taxon>
        <taxon>Spermatophyta</taxon>
        <taxon>Magnoliopsida</taxon>
        <taxon>eudicotyledons</taxon>
        <taxon>Gunneridae</taxon>
        <taxon>Pentapetalae</taxon>
        <taxon>rosids</taxon>
        <taxon>malvids</taxon>
        <taxon>Malvales</taxon>
        <taxon>Malvaceae</taxon>
        <taxon>Malvoideae</taxon>
        <taxon>Hibiscus</taxon>
    </lineage>
</organism>
<accession>A0ABR2T9R9</accession>
<keyword evidence="3" id="KW-1185">Reference proteome</keyword>
<name>A0ABR2T9R9_9ROSI</name>
<gene>
    <name evidence="2" type="ORF">V6N11_050419</name>
</gene>
<dbReference type="Proteomes" id="UP001396334">
    <property type="component" value="Unassembled WGS sequence"/>
</dbReference>
<reference evidence="2 3" key="1">
    <citation type="journal article" date="2024" name="G3 (Bethesda)">
        <title>Genome assembly of Hibiscus sabdariffa L. provides insights into metabolisms of medicinal natural products.</title>
        <authorList>
            <person name="Kim T."/>
        </authorList>
    </citation>
    <scope>NUCLEOTIDE SEQUENCE [LARGE SCALE GENOMIC DNA]</scope>
    <source>
        <strain evidence="2">TK-2024</strain>
        <tissue evidence="2">Old leaves</tissue>
    </source>
</reference>
<comment type="caution">
    <text evidence="2">The sequence shown here is derived from an EMBL/GenBank/DDBJ whole genome shotgun (WGS) entry which is preliminary data.</text>
</comment>
<evidence type="ECO:0000313" key="3">
    <source>
        <dbReference type="Proteomes" id="UP001396334"/>
    </source>
</evidence>
<evidence type="ECO:0000313" key="2">
    <source>
        <dbReference type="EMBL" id="KAK9034246.1"/>
    </source>
</evidence>
<feature type="compositionally biased region" description="Basic and acidic residues" evidence="1">
    <location>
        <begin position="96"/>
        <end position="109"/>
    </location>
</feature>
<proteinExistence type="predicted"/>
<feature type="compositionally biased region" description="Polar residues" evidence="1">
    <location>
        <begin position="116"/>
        <end position="127"/>
    </location>
</feature>